<dbReference type="OrthoDB" id="146345at2"/>
<protein>
    <submittedName>
        <fullName evidence="6">MFS transporter</fullName>
    </submittedName>
</protein>
<dbReference type="PROSITE" id="PS50850">
    <property type="entry name" value="MFS"/>
    <property type="match status" value="1"/>
</dbReference>
<gene>
    <name evidence="6" type="ORF">BLE401_09920</name>
</gene>
<evidence type="ECO:0000256" key="2">
    <source>
        <dbReference type="ARBA" id="ARBA00022989"/>
    </source>
</evidence>
<organism evidence="6 7">
    <name type="scientific">Beggiatoa leptomitoformis</name>
    <dbReference type="NCBI Taxonomy" id="288004"/>
    <lineage>
        <taxon>Bacteria</taxon>
        <taxon>Pseudomonadati</taxon>
        <taxon>Pseudomonadota</taxon>
        <taxon>Gammaproteobacteria</taxon>
        <taxon>Thiotrichales</taxon>
        <taxon>Thiotrichaceae</taxon>
        <taxon>Beggiatoa</taxon>
    </lineage>
</organism>
<proteinExistence type="predicted"/>
<feature type="transmembrane region" description="Helical" evidence="4">
    <location>
        <begin position="163"/>
        <end position="185"/>
    </location>
</feature>
<dbReference type="STRING" id="288004.AL038_14340"/>
<feature type="transmembrane region" description="Helical" evidence="4">
    <location>
        <begin position="246"/>
        <end position="266"/>
    </location>
</feature>
<dbReference type="EMBL" id="CP018889">
    <property type="protein sequence ID" value="AUI68982.1"/>
    <property type="molecule type" value="Genomic_DNA"/>
</dbReference>
<feature type="transmembrane region" description="Helical" evidence="4">
    <location>
        <begin position="103"/>
        <end position="123"/>
    </location>
</feature>
<dbReference type="KEGG" id="blep:AL038_14340"/>
<dbReference type="InterPro" id="IPR050327">
    <property type="entry name" value="Proton-linked_MCT"/>
</dbReference>
<reference evidence="7" key="1">
    <citation type="submission" date="2016-12" db="EMBL/GenBank/DDBJ databases">
        <title>Complete Genome Sequence of Beggiatoa leptomitiformis D-401.</title>
        <authorList>
            <person name="Fomenkov A."/>
            <person name="Vincze T."/>
            <person name="Grabovich M."/>
            <person name="Anton B.P."/>
            <person name="Dubinina G."/>
            <person name="Orlova M."/>
            <person name="Belousova E."/>
            <person name="Roberts R.J."/>
        </authorList>
    </citation>
    <scope>NUCLEOTIDE SEQUENCE [LARGE SCALE GENOMIC DNA]</scope>
    <source>
        <strain evidence="7">D-401</strain>
    </source>
</reference>
<evidence type="ECO:0000259" key="5">
    <source>
        <dbReference type="PROSITE" id="PS50850"/>
    </source>
</evidence>
<keyword evidence="3 4" id="KW-0472">Membrane</keyword>
<feature type="transmembrane region" description="Helical" evidence="4">
    <location>
        <begin position="74"/>
        <end position="97"/>
    </location>
</feature>
<feature type="transmembrane region" description="Helical" evidence="4">
    <location>
        <begin position="135"/>
        <end position="157"/>
    </location>
</feature>
<dbReference type="CDD" id="cd17355">
    <property type="entry name" value="MFS_YcxA_like"/>
    <property type="match status" value="1"/>
</dbReference>
<dbReference type="GO" id="GO:0022857">
    <property type="term" value="F:transmembrane transporter activity"/>
    <property type="evidence" value="ECO:0007669"/>
    <property type="project" value="InterPro"/>
</dbReference>
<sequence>MSQRNIISILICGVLLVSISMGIRQTFGIFLRPITLDLNMSREMVGLALAMQNLLWGVVQPFVGYFADRYGSMRIMFVSGLLYSVGLLLTTLSYNALTLQLTLGMLVGLGLSGVTFAVVLGAVGRAVSAERRSLALGIVTAGGSFGMFIFVPAGQALLSTTGWISTFVVMALSALLMPLLALGFAQDKPARTQNSIEQSLKMALREAHTHSGFWLLNLGFFVCGFHVAFIAIHLPSYLTDKGLTPMTGATALALIGFFNILGSYAFGWLGGRYRQKYVLSWLYFIRAIVLSLFIYLPITHYSALIFAATMGFLWLGTVPLTSGLVARIFGTQYFAMLFGIVFFSHQVGSFLGAWLGGYVFEQTGSYDIIWLLSIALAVISTIVHLPILDRPLARLQAAI</sequence>
<feature type="domain" description="Major facilitator superfamily (MFS) profile" evidence="5">
    <location>
        <begin position="6"/>
        <end position="392"/>
    </location>
</feature>
<evidence type="ECO:0000256" key="4">
    <source>
        <dbReference type="SAM" id="Phobius"/>
    </source>
</evidence>
<dbReference type="InterPro" id="IPR011701">
    <property type="entry name" value="MFS"/>
</dbReference>
<dbReference type="SUPFAM" id="SSF103473">
    <property type="entry name" value="MFS general substrate transporter"/>
    <property type="match status" value="1"/>
</dbReference>
<evidence type="ECO:0000256" key="1">
    <source>
        <dbReference type="ARBA" id="ARBA00022692"/>
    </source>
</evidence>
<dbReference type="PANTHER" id="PTHR11360:SF284">
    <property type="entry name" value="EG:103B4.3 PROTEIN-RELATED"/>
    <property type="match status" value="1"/>
</dbReference>
<feature type="transmembrane region" description="Helical" evidence="4">
    <location>
        <begin position="46"/>
        <end position="67"/>
    </location>
</feature>
<keyword evidence="7" id="KW-1185">Reference proteome</keyword>
<feature type="transmembrane region" description="Helical" evidence="4">
    <location>
        <begin position="368"/>
        <end position="388"/>
    </location>
</feature>
<dbReference type="RefSeq" id="WP_062153952.1">
    <property type="nucleotide sequence ID" value="NZ_CP012373.2"/>
</dbReference>
<feature type="transmembrane region" description="Helical" evidence="4">
    <location>
        <begin position="212"/>
        <end position="234"/>
    </location>
</feature>
<evidence type="ECO:0000313" key="6">
    <source>
        <dbReference type="EMBL" id="AUI68982.1"/>
    </source>
</evidence>
<feature type="transmembrane region" description="Helical" evidence="4">
    <location>
        <begin position="304"/>
        <end position="326"/>
    </location>
</feature>
<keyword evidence="2 4" id="KW-1133">Transmembrane helix</keyword>
<keyword evidence="1 4" id="KW-0812">Transmembrane</keyword>
<dbReference type="Proteomes" id="UP000234271">
    <property type="component" value="Chromosome"/>
</dbReference>
<dbReference type="Pfam" id="PF07690">
    <property type="entry name" value="MFS_1"/>
    <property type="match status" value="1"/>
</dbReference>
<name>A0A2N9YES2_9GAMM</name>
<dbReference type="PANTHER" id="PTHR11360">
    <property type="entry name" value="MONOCARBOXYLATE TRANSPORTER"/>
    <property type="match status" value="1"/>
</dbReference>
<dbReference type="Gene3D" id="1.20.1250.20">
    <property type="entry name" value="MFS general substrate transporter like domains"/>
    <property type="match status" value="1"/>
</dbReference>
<feature type="transmembrane region" description="Helical" evidence="4">
    <location>
        <begin position="278"/>
        <end position="298"/>
    </location>
</feature>
<dbReference type="InterPro" id="IPR036259">
    <property type="entry name" value="MFS_trans_sf"/>
</dbReference>
<evidence type="ECO:0000313" key="7">
    <source>
        <dbReference type="Proteomes" id="UP000234271"/>
    </source>
</evidence>
<feature type="transmembrane region" description="Helical" evidence="4">
    <location>
        <begin position="333"/>
        <end position="356"/>
    </location>
</feature>
<dbReference type="AlphaFoldDB" id="A0A2N9YES2"/>
<evidence type="ECO:0000256" key="3">
    <source>
        <dbReference type="ARBA" id="ARBA00023136"/>
    </source>
</evidence>
<dbReference type="InterPro" id="IPR020846">
    <property type="entry name" value="MFS_dom"/>
</dbReference>
<accession>A0A2N9YES2</accession>